<protein>
    <submittedName>
        <fullName evidence="3">Relaxase/mobilization nuclease domain-containing protein</fullName>
    </submittedName>
</protein>
<evidence type="ECO:0000259" key="2">
    <source>
        <dbReference type="Pfam" id="PF03432"/>
    </source>
</evidence>
<dbReference type="Pfam" id="PF03432">
    <property type="entry name" value="Relaxase"/>
    <property type="match status" value="1"/>
</dbReference>
<name>A0A939BD45_9FIRM</name>
<proteinExistence type="predicted"/>
<reference evidence="3" key="1">
    <citation type="submission" date="2020-08" db="EMBL/GenBank/DDBJ databases">
        <authorList>
            <person name="Cejkova D."/>
            <person name="Kubasova T."/>
            <person name="Jahodarova E."/>
            <person name="Rychlik I."/>
        </authorList>
    </citation>
    <scope>NUCLEOTIDE SEQUENCE</scope>
    <source>
        <strain evidence="3">An559</strain>
    </source>
</reference>
<sequence length="458" mass="53388">MAVTGFWPIYKNLKATLDYADNPDKTTAREYLDDDLYAALSYAENDNKTDRKMYVGGINCSKQNAYAEMNAVQRRFGIRGKVVGYHGIQSFATGDVTPEQAFEIGKATARQMWGDRYQALVTVHLNTDNVHCHFVVNPVSFKDGTKFQNKIGDHKELRRVSDEMCREHGLSVLENSSFYGGHKKDYWRHKSGKKTHRDYLREDVEYCLTFATSPREFESQLYALGYTLDPVRFSVKAKHWERSVRLANIGFTKEIVQAQLDKNAECRYRLFTLEYRPPYNPKKFPLENELRKLEFAIDHSYDAATVLVDTIFYLVITVIQIAAEIADLMLLSPDLRAAKKEAKKDLKELVADYRFMKEQNIHTVADLQTNIDESKAQLSDLERERKTLSNRIRRPKSPEDESQNKECRKAISKQMKPVRERLRRAEKILEKSPNLYELLKQEHELERKARARYLDRSR</sequence>
<keyword evidence="4" id="KW-1185">Reference proteome</keyword>
<dbReference type="AlphaFoldDB" id="A0A939BD45"/>
<dbReference type="EMBL" id="JACJKY010000002">
    <property type="protein sequence ID" value="MBM6919825.1"/>
    <property type="molecule type" value="Genomic_DNA"/>
</dbReference>
<dbReference type="Proteomes" id="UP000774750">
    <property type="component" value="Unassembled WGS sequence"/>
</dbReference>
<comment type="caution">
    <text evidence="3">The sequence shown here is derived from an EMBL/GenBank/DDBJ whole genome shotgun (WGS) entry which is preliminary data.</text>
</comment>
<feature type="domain" description="MobA/VirD2-like nuclease" evidence="2">
    <location>
        <begin position="42"/>
        <end position="170"/>
    </location>
</feature>
<feature type="region of interest" description="Disordered" evidence="1">
    <location>
        <begin position="382"/>
        <end position="416"/>
    </location>
</feature>
<gene>
    <name evidence="3" type="ORF">H6A12_01430</name>
</gene>
<evidence type="ECO:0000313" key="4">
    <source>
        <dbReference type="Proteomes" id="UP000774750"/>
    </source>
</evidence>
<evidence type="ECO:0000256" key="1">
    <source>
        <dbReference type="SAM" id="MobiDB-lite"/>
    </source>
</evidence>
<accession>A0A939BD45</accession>
<feature type="compositionally biased region" description="Basic and acidic residues" evidence="1">
    <location>
        <begin position="396"/>
        <end position="409"/>
    </location>
</feature>
<organism evidence="3 4">
    <name type="scientific">Merdimmobilis hominis</name>
    <dbReference type="NCBI Taxonomy" id="2897707"/>
    <lineage>
        <taxon>Bacteria</taxon>
        <taxon>Bacillati</taxon>
        <taxon>Bacillota</taxon>
        <taxon>Clostridia</taxon>
        <taxon>Eubacteriales</taxon>
        <taxon>Oscillospiraceae</taxon>
        <taxon>Merdimmobilis</taxon>
    </lineage>
</organism>
<reference evidence="3" key="2">
    <citation type="journal article" date="2021" name="Sci. Rep.">
        <title>The distribution of antibiotic resistance genes in chicken gut microbiota commensals.</title>
        <authorList>
            <person name="Juricova H."/>
            <person name="Matiasovicova J."/>
            <person name="Kubasova T."/>
            <person name="Cejkova D."/>
            <person name="Rychlik I."/>
        </authorList>
    </citation>
    <scope>NUCLEOTIDE SEQUENCE</scope>
    <source>
        <strain evidence="3">An559</strain>
    </source>
</reference>
<evidence type="ECO:0000313" key="3">
    <source>
        <dbReference type="EMBL" id="MBM6919825.1"/>
    </source>
</evidence>
<dbReference type="InterPro" id="IPR005094">
    <property type="entry name" value="Endonuclease_MobA/VirD2"/>
</dbReference>